<keyword evidence="12" id="KW-0560">Oxidoreductase</keyword>
<comment type="cofactor">
    <cofactor evidence="2">
        <name>[3Fe-4S] cluster</name>
        <dbReference type="ChEBI" id="CHEBI:21137"/>
    </cofactor>
</comment>
<dbReference type="EMBL" id="FUYE01000001">
    <property type="protein sequence ID" value="SKA75952.1"/>
    <property type="molecule type" value="Genomic_DNA"/>
</dbReference>
<name>A0A1T4WF58_9BACT</name>
<dbReference type="SUPFAM" id="SSF51395">
    <property type="entry name" value="FMN-linked oxidoreductases"/>
    <property type="match status" value="1"/>
</dbReference>
<dbReference type="Pfam" id="PF04898">
    <property type="entry name" value="Glu_syn_central"/>
    <property type="match status" value="1"/>
</dbReference>
<evidence type="ECO:0000256" key="10">
    <source>
        <dbReference type="ARBA" id="ARBA00022827"/>
    </source>
</evidence>
<dbReference type="InterPro" id="IPR029055">
    <property type="entry name" value="Ntn_hydrolases_N"/>
</dbReference>
<keyword evidence="14" id="KW-0411">Iron-sulfur</keyword>
<dbReference type="GO" id="GO:0051538">
    <property type="term" value="F:3 iron, 4 sulfur cluster binding"/>
    <property type="evidence" value="ECO:0007669"/>
    <property type="project" value="UniProtKB-KW"/>
</dbReference>
<evidence type="ECO:0000256" key="12">
    <source>
        <dbReference type="ARBA" id="ARBA00023002"/>
    </source>
</evidence>
<comment type="pathway">
    <text evidence="17">Amino-acid biosynthesis; L-glutamate biosynthesis via GLT pathway; L-glutamate from 2-oxoglutarate and L-glutamine (NADP(+) route): step 1/1.</text>
</comment>
<dbReference type="GO" id="GO:0046872">
    <property type="term" value="F:metal ion binding"/>
    <property type="evidence" value="ECO:0007669"/>
    <property type="project" value="UniProtKB-KW"/>
</dbReference>
<dbReference type="CDD" id="cd02808">
    <property type="entry name" value="GltS_FMN"/>
    <property type="match status" value="1"/>
</dbReference>
<evidence type="ECO:0000256" key="15">
    <source>
        <dbReference type="ARBA" id="ARBA00023164"/>
    </source>
</evidence>
<gene>
    <name evidence="23" type="ORF">SAMN02745166_00098</name>
</gene>
<proteinExistence type="inferred from homology"/>
<evidence type="ECO:0000256" key="1">
    <source>
        <dbReference type="ARBA" id="ARBA00001917"/>
    </source>
</evidence>
<dbReference type="OrthoDB" id="9758182at2"/>
<dbReference type="STRING" id="48467.SAMN02745166_00098"/>
<evidence type="ECO:0000256" key="16">
    <source>
        <dbReference type="ARBA" id="ARBA00023291"/>
    </source>
</evidence>
<dbReference type="GO" id="GO:0006537">
    <property type="term" value="P:glutamate biosynthetic process"/>
    <property type="evidence" value="ECO:0007669"/>
    <property type="project" value="UniProtKB-KW"/>
</dbReference>
<keyword evidence="11" id="KW-0315">Glutamine amidotransferase</keyword>
<comment type="catalytic activity">
    <reaction evidence="18">
        <text>2 L-glutamate + NADP(+) = L-glutamine + 2-oxoglutarate + NADPH + H(+)</text>
        <dbReference type="Rhea" id="RHEA:15501"/>
        <dbReference type="ChEBI" id="CHEBI:15378"/>
        <dbReference type="ChEBI" id="CHEBI:16810"/>
        <dbReference type="ChEBI" id="CHEBI:29985"/>
        <dbReference type="ChEBI" id="CHEBI:57783"/>
        <dbReference type="ChEBI" id="CHEBI:58349"/>
        <dbReference type="ChEBI" id="CHEBI:58359"/>
        <dbReference type="EC" id="1.4.1.13"/>
    </reaction>
</comment>
<dbReference type="Gene3D" id="3.20.20.70">
    <property type="entry name" value="Aldolase class I"/>
    <property type="match status" value="2"/>
</dbReference>
<dbReference type="FunFam" id="2.160.20.60:FF:000001">
    <property type="entry name" value="Glutamate synthase, large subunit"/>
    <property type="match status" value="1"/>
</dbReference>
<feature type="region of interest" description="Disordered" evidence="21">
    <location>
        <begin position="1510"/>
        <end position="1531"/>
    </location>
</feature>
<dbReference type="InterPro" id="IPR017932">
    <property type="entry name" value="GATase_2_dom"/>
</dbReference>
<dbReference type="CDD" id="cd00982">
    <property type="entry name" value="gltB_C"/>
    <property type="match status" value="1"/>
</dbReference>
<dbReference type="SUPFAM" id="SSF69336">
    <property type="entry name" value="Alpha subunit of glutamate synthase, C-terminal domain"/>
    <property type="match status" value="1"/>
</dbReference>
<evidence type="ECO:0000256" key="9">
    <source>
        <dbReference type="ARBA" id="ARBA00022723"/>
    </source>
</evidence>
<dbReference type="EC" id="1.4.1.13" evidence="5"/>
<keyword evidence="6" id="KW-0028">Amino-acid biosynthesis</keyword>
<dbReference type="PANTHER" id="PTHR11938:SF133">
    <property type="entry name" value="GLUTAMATE SYNTHASE (NADH)"/>
    <property type="match status" value="1"/>
</dbReference>
<comment type="cofactor">
    <cofactor evidence="3">
        <name>FAD</name>
        <dbReference type="ChEBI" id="CHEBI:57692"/>
    </cofactor>
</comment>
<keyword evidence="24" id="KW-1185">Reference proteome</keyword>
<evidence type="ECO:0000256" key="20">
    <source>
        <dbReference type="ARBA" id="ARBA00079921"/>
    </source>
</evidence>
<feature type="domain" description="Glutamine amidotransferase type-2" evidence="22">
    <location>
        <begin position="26"/>
        <end position="421"/>
    </location>
</feature>
<dbReference type="FunFam" id="3.60.20.10:FF:000001">
    <property type="entry name" value="Glutamate synthase, large subunit"/>
    <property type="match status" value="1"/>
</dbReference>
<protein>
    <recommendedName>
        <fullName evidence="19">Glutamate synthase [NADPH] large chain</fullName>
        <ecNumber evidence="5">1.4.1.13</ecNumber>
    </recommendedName>
    <alternativeName>
        <fullName evidence="20">Glutamate synthase subunit alpha</fullName>
    </alternativeName>
</protein>
<dbReference type="InterPro" id="IPR002932">
    <property type="entry name" value="Glu_synthdom"/>
</dbReference>
<evidence type="ECO:0000256" key="17">
    <source>
        <dbReference type="ARBA" id="ARBA00037898"/>
    </source>
</evidence>
<keyword evidence="7" id="KW-0285">Flavoprotein</keyword>
<dbReference type="Pfam" id="PF01645">
    <property type="entry name" value="Glu_synthase"/>
    <property type="match status" value="1"/>
</dbReference>
<accession>A0A1T4WF58</accession>
<dbReference type="GO" id="GO:0019676">
    <property type="term" value="P:ammonia assimilation cycle"/>
    <property type="evidence" value="ECO:0007669"/>
    <property type="project" value="TreeGrafter"/>
</dbReference>
<evidence type="ECO:0000259" key="22">
    <source>
        <dbReference type="PROSITE" id="PS51278"/>
    </source>
</evidence>
<dbReference type="Pfam" id="PF00310">
    <property type="entry name" value="GATase_2"/>
    <property type="match status" value="1"/>
</dbReference>
<comment type="cofactor">
    <cofactor evidence="1">
        <name>FMN</name>
        <dbReference type="ChEBI" id="CHEBI:58210"/>
    </cofactor>
</comment>
<evidence type="ECO:0000256" key="14">
    <source>
        <dbReference type="ARBA" id="ARBA00023014"/>
    </source>
</evidence>
<dbReference type="PROSITE" id="PS51278">
    <property type="entry name" value="GATASE_TYPE_2"/>
    <property type="match status" value="1"/>
</dbReference>
<keyword evidence="9" id="KW-0479">Metal-binding</keyword>
<evidence type="ECO:0000256" key="13">
    <source>
        <dbReference type="ARBA" id="ARBA00023004"/>
    </source>
</evidence>
<comment type="similarity">
    <text evidence="4">Belongs to the glutamate synthase family.</text>
</comment>
<dbReference type="SUPFAM" id="SSF56235">
    <property type="entry name" value="N-terminal nucleophile aminohydrolases (Ntn hydrolases)"/>
    <property type="match status" value="1"/>
</dbReference>
<evidence type="ECO:0000256" key="3">
    <source>
        <dbReference type="ARBA" id="ARBA00001974"/>
    </source>
</evidence>
<dbReference type="PANTHER" id="PTHR11938">
    <property type="entry name" value="FAD NADPH DEHYDROGENASE/OXIDOREDUCTASE"/>
    <property type="match status" value="1"/>
</dbReference>
<evidence type="ECO:0000256" key="7">
    <source>
        <dbReference type="ARBA" id="ARBA00022630"/>
    </source>
</evidence>
<dbReference type="InterPro" id="IPR006982">
    <property type="entry name" value="Glu_synth_centr_N"/>
</dbReference>
<evidence type="ECO:0000256" key="2">
    <source>
        <dbReference type="ARBA" id="ARBA00001927"/>
    </source>
</evidence>
<evidence type="ECO:0000256" key="4">
    <source>
        <dbReference type="ARBA" id="ARBA00009716"/>
    </source>
</evidence>
<keyword evidence="13" id="KW-0408">Iron</keyword>
<keyword evidence="8" id="KW-0288">FMN</keyword>
<reference evidence="24" key="1">
    <citation type="submission" date="2017-02" db="EMBL/GenBank/DDBJ databases">
        <authorList>
            <person name="Varghese N."/>
            <person name="Submissions S."/>
        </authorList>
    </citation>
    <scope>NUCLEOTIDE SEQUENCE [LARGE SCALE GENOMIC DNA]</scope>
    <source>
        <strain evidence="24">ATCC 700200</strain>
    </source>
</reference>
<evidence type="ECO:0000256" key="8">
    <source>
        <dbReference type="ARBA" id="ARBA00022643"/>
    </source>
</evidence>
<dbReference type="GO" id="GO:0004355">
    <property type="term" value="F:glutamate synthase (NADPH) activity"/>
    <property type="evidence" value="ECO:0007669"/>
    <property type="project" value="UniProtKB-EC"/>
</dbReference>
<sequence>MKHPFYDQDIPNEGSLHRMDLERDACGVGFVANIHGKRSRDILEMAICGVCNVQHRGAVDADRVTGDGAGVLTQIPHKVLMPEVEKMGHKLEHEMDLAVGVFFLPNDETQRLKIQLVAEGILRNRDIKVLGWRDVPVNPNELGEKARRTMPFIQHLFMERPEGMDDNSFERQLYLVRRELRIKAKEAKLAEFYIASMSHRTIVYKALLLPSSLEKFYTDLQSDDYETSLALFHQRFSTNTFPTWALSHPFRMLAHNGEINTVRGNRNWLSSRASDFEHEVWDGEEWLLKDLVDANSSDSASLDQALELLVLSGRSLTHAMGMLVPSAYGIDPTTSADLKAFYEYHECFSEPWDGPAAMVLTNGLSVVASLDRNGLRPSRWKLTEDGVFALGSEVGIIAIDDAKVLKKGRLAPGEMLEVDILKGKVRFNEEIKTALASRQPYGEWLSSRKNLTAQSPQTPKEELDILSLSQRQAAYGWTKEEIDFSLVPMLQKGEEGIYSMGDDASLSILSTRPRLLTTYFKQLFAQVTNPPIDPIRERAVMSLDVVLGWQRNWLGETPEHASVVHLTSPFLFENELSDIKALPNFPHRVLDTTWPIAEGPAGMKKALDRLCYEAEAAVNDEVRILILSDRAVDEGRAIIPALLATGAVHHHLNRKQVRMRLSLVVDTGEARDTHQMACLFGFGASAVCPYLTFDTIQEVLENDKTARKPVLEGVEYGKALTNFRKSLEKGVLKIMSKMGISVLSSYTGAQIFEAVGIGSDVMTYAFTGTPSQIEGIGFTEIAEEALARHALGFAQPVPTQEEAASNVDLGDPGYYRPRQKGEMHAVTGPVIKNFHTFVKSGSPEDYSKYVEAQLQNSPVALKDLLDFVPSGDGPIPIDEVEPIEDIRVRFTTAAMSLGAISPEAHEALAIAMNRIGGKSDSGEGGEDPKRFKPYENGDWANSKIKQVASGRFGVTAEYLANAWELEIKMAQGAKPGEGGQLPAMKVNRMIARLRNTTPGVMLISPPPHHDIYSIEDLAQLIHDLKEANPRARVCVKLVAESGVGTVAAGVAKANADIILVSGHDGGTGASPLSSIKHAGLPWELGLAETQQVLMLNGLRERVTLRTDGGLRNGRDIAIAAMLGAEEFNFGTIALIALGCVYVRQCHLNNCPVGVATTDPKFRSKFKGKPEHVVNFFNGVAQEVREIMAQLGVSKMNDLIGRPEFLRQREVPGHKKANMINLSRVLKDVGKDLGQDAPRICLMNQNDGLDQHPLDDRLIQDAQFAISDKRKVKPVRYKIKNTFRNIGTKLSGEIAFHHGNHGLPDGSVDVTCEGSAGQSFGTFLCGGVKLTLIGEGNDYVGKGLCGGEIILKPSPRLNPACKSWENSIMGNTVMYGATSGRLFAAGRAGERFCVRNSGATAVVEGIGDHGCEYMTGGVVAVLGSFGKNLGAGMSGGVAYLLDEAGDFDKLHNPEMIKGEKLSDPEDINQLKKLISDHLEKTESLRAKDILENWASFEPLFVKVTSKAEPVQVPAEAEEDSAGQPQPPLVKND</sequence>
<keyword evidence="16" id="KW-0003">3Fe-4S</keyword>
<evidence type="ECO:0000256" key="19">
    <source>
        <dbReference type="ARBA" id="ARBA00072108"/>
    </source>
</evidence>
<dbReference type="Gene3D" id="2.160.20.60">
    <property type="entry name" value="Glutamate synthase, alpha subunit, C-terminal domain"/>
    <property type="match status" value="1"/>
</dbReference>
<dbReference type="Proteomes" id="UP000190774">
    <property type="component" value="Unassembled WGS sequence"/>
</dbReference>
<evidence type="ECO:0000256" key="18">
    <source>
        <dbReference type="ARBA" id="ARBA00048151"/>
    </source>
</evidence>
<evidence type="ECO:0000256" key="11">
    <source>
        <dbReference type="ARBA" id="ARBA00022962"/>
    </source>
</evidence>
<keyword evidence="15" id="KW-0314">Glutamate biosynthesis</keyword>
<dbReference type="InterPro" id="IPR002489">
    <property type="entry name" value="Glu_synth_asu_C"/>
</dbReference>
<dbReference type="InterPro" id="IPR050711">
    <property type="entry name" value="ET-N_metabolism_enzyme"/>
</dbReference>
<dbReference type="InterPro" id="IPR013785">
    <property type="entry name" value="Aldolase_TIM"/>
</dbReference>
<organism evidence="23 24">
    <name type="scientific">Prosthecobacter debontii</name>
    <dbReference type="NCBI Taxonomy" id="48467"/>
    <lineage>
        <taxon>Bacteria</taxon>
        <taxon>Pseudomonadati</taxon>
        <taxon>Verrucomicrobiota</taxon>
        <taxon>Verrucomicrobiia</taxon>
        <taxon>Verrucomicrobiales</taxon>
        <taxon>Verrucomicrobiaceae</taxon>
        <taxon>Prosthecobacter</taxon>
    </lineage>
</organism>
<dbReference type="Gene3D" id="3.60.20.10">
    <property type="entry name" value="Glutamine Phosphoribosylpyrophosphate, subunit 1, domain 1"/>
    <property type="match status" value="1"/>
</dbReference>
<dbReference type="InterPro" id="IPR036485">
    <property type="entry name" value="Glu_synth_asu_C_sf"/>
</dbReference>
<evidence type="ECO:0000256" key="21">
    <source>
        <dbReference type="SAM" id="MobiDB-lite"/>
    </source>
</evidence>
<dbReference type="RefSeq" id="WP_078811340.1">
    <property type="nucleotide sequence ID" value="NZ_FUYE01000001.1"/>
</dbReference>
<evidence type="ECO:0000256" key="5">
    <source>
        <dbReference type="ARBA" id="ARBA00012079"/>
    </source>
</evidence>
<dbReference type="Pfam" id="PF01493">
    <property type="entry name" value="GXGXG"/>
    <property type="match status" value="1"/>
</dbReference>
<evidence type="ECO:0000256" key="6">
    <source>
        <dbReference type="ARBA" id="ARBA00022605"/>
    </source>
</evidence>
<dbReference type="NCBIfam" id="NF008730">
    <property type="entry name" value="PRK11750.1"/>
    <property type="match status" value="1"/>
</dbReference>
<dbReference type="CDD" id="cd00713">
    <property type="entry name" value="GltS"/>
    <property type="match status" value="1"/>
</dbReference>
<evidence type="ECO:0000313" key="23">
    <source>
        <dbReference type="EMBL" id="SKA75952.1"/>
    </source>
</evidence>
<keyword evidence="10" id="KW-0274">FAD</keyword>
<evidence type="ECO:0000313" key="24">
    <source>
        <dbReference type="Proteomes" id="UP000190774"/>
    </source>
</evidence>